<dbReference type="AlphaFoldDB" id="A0AA39SV06"/>
<proteinExistence type="predicted"/>
<reference evidence="2" key="1">
    <citation type="journal article" date="2022" name="Plant J.">
        <title>Strategies of tolerance reflected in two North American maple genomes.</title>
        <authorList>
            <person name="McEvoy S.L."/>
            <person name="Sezen U.U."/>
            <person name="Trouern-Trend A."/>
            <person name="McMahon S.M."/>
            <person name="Schaberg P.G."/>
            <person name="Yang J."/>
            <person name="Wegrzyn J.L."/>
            <person name="Swenson N.G."/>
        </authorList>
    </citation>
    <scope>NUCLEOTIDE SEQUENCE</scope>
    <source>
        <strain evidence="2">NS2018</strain>
    </source>
</reference>
<dbReference type="Proteomes" id="UP001168877">
    <property type="component" value="Unassembled WGS sequence"/>
</dbReference>
<evidence type="ECO:0000313" key="3">
    <source>
        <dbReference type="Proteomes" id="UP001168877"/>
    </source>
</evidence>
<accession>A0AA39SV06</accession>
<evidence type="ECO:0000259" key="1">
    <source>
        <dbReference type="Pfam" id="PF13968"/>
    </source>
</evidence>
<dbReference type="InterPro" id="IPR025315">
    <property type="entry name" value="DUF4220"/>
</dbReference>
<feature type="domain" description="DUF4220" evidence="1">
    <location>
        <begin position="53"/>
        <end position="140"/>
    </location>
</feature>
<reference evidence="2" key="2">
    <citation type="submission" date="2023-06" db="EMBL/GenBank/DDBJ databases">
        <authorList>
            <person name="Swenson N.G."/>
            <person name="Wegrzyn J.L."/>
            <person name="Mcevoy S.L."/>
        </authorList>
    </citation>
    <scope>NUCLEOTIDE SEQUENCE</scope>
    <source>
        <strain evidence="2">NS2018</strain>
        <tissue evidence="2">Leaf</tissue>
    </source>
</reference>
<organism evidence="2 3">
    <name type="scientific">Acer saccharum</name>
    <name type="common">Sugar maple</name>
    <dbReference type="NCBI Taxonomy" id="4024"/>
    <lineage>
        <taxon>Eukaryota</taxon>
        <taxon>Viridiplantae</taxon>
        <taxon>Streptophyta</taxon>
        <taxon>Embryophyta</taxon>
        <taxon>Tracheophyta</taxon>
        <taxon>Spermatophyta</taxon>
        <taxon>Magnoliopsida</taxon>
        <taxon>eudicotyledons</taxon>
        <taxon>Gunneridae</taxon>
        <taxon>Pentapetalae</taxon>
        <taxon>rosids</taxon>
        <taxon>malvids</taxon>
        <taxon>Sapindales</taxon>
        <taxon>Sapindaceae</taxon>
        <taxon>Hippocastanoideae</taxon>
        <taxon>Acereae</taxon>
        <taxon>Acer</taxon>
    </lineage>
</organism>
<protein>
    <recommendedName>
        <fullName evidence="1">DUF4220 domain-containing protein</fullName>
    </recommendedName>
</protein>
<evidence type="ECO:0000313" key="2">
    <source>
        <dbReference type="EMBL" id="KAK0597680.1"/>
    </source>
</evidence>
<keyword evidence="3" id="KW-1185">Reference proteome</keyword>
<comment type="caution">
    <text evidence="2">The sequence shown here is derived from an EMBL/GenBank/DDBJ whole genome shotgun (WGS) entry which is preliminary data.</text>
</comment>
<sequence>MRKLKLIGWPTLASEEIAEWITKLTSLETLKLVSISDDSKLASSITLCTTLRALLATDSIATFALGILSSNIIEIFDDDCGDNRARSLDPNIELTTFLAQFLLLHLGGADSITAYALEDNALWMRHLLGLVTQTCGIVYINP</sequence>
<name>A0AA39SV06_ACESA</name>
<dbReference type="PANTHER" id="PTHR31325">
    <property type="entry name" value="OS01G0798800 PROTEIN-RELATED"/>
    <property type="match status" value="1"/>
</dbReference>
<dbReference type="EMBL" id="JAUESC010000004">
    <property type="protein sequence ID" value="KAK0597680.1"/>
    <property type="molecule type" value="Genomic_DNA"/>
</dbReference>
<dbReference type="Pfam" id="PF13968">
    <property type="entry name" value="DUF4220"/>
    <property type="match status" value="1"/>
</dbReference>
<gene>
    <name evidence="2" type="ORF">LWI29_027583</name>
</gene>